<dbReference type="RefSeq" id="WP_272084682.1">
    <property type="nucleotide sequence ID" value="NZ_JAQNDL010000001.1"/>
</dbReference>
<accession>A0ABT5DRI4</accession>
<comment type="caution">
    <text evidence="2">The sequence shown here is derived from an EMBL/GenBank/DDBJ whole genome shotgun (WGS) entry which is preliminary data.</text>
</comment>
<dbReference type="EMBL" id="JAQNDL010000001">
    <property type="protein sequence ID" value="MDC0716235.1"/>
    <property type="molecule type" value="Genomic_DNA"/>
</dbReference>
<dbReference type="InterPro" id="IPR039552">
    <property type="entry name" value="IS66_C"/>
</dbReference>
<gene>
    <name evidence="2" type="ORF">POL25_04990</name>
</gene>
<name>A0ABT5DRI4_9BACT</name>
<evidence type="ECO:0000259" key="1">
    <source>
        <dbReference type="Pfam" id="PF13817"/>
    </source>
</evidence>
<feature type="domain" description="Transposase IS66 C-terminal" evidence="1">
    <location>
        <begin position="2"/>
        <end position="38"/>
    </location>
</feature>
<sequence>MSLLASCQLHRIEPWAYLRDLLCLLPSWPRRRVLELAPAFWEETLKQEDAQQRLATNVFRGVSLGKHTSEV</sequence>
<evidence type="ECO:0000313" key="3">
    <source>
        <dbReference type="Proteomes" id="UP001221686"/>
    </source>
</evidence>
<dbReference type="Pfam" id="PF13817">
    <property type="entry name" value="DDE_Tnp_IS66_C"/>
    <property type="match status" value="1"/>
</dbReference>
<proteinExistence type="predicted"/>
<dbReference type="Proteomes" id="UP001221686">
    <property type="component" value="Unassembled WGS sequence"/>
</dbReference>
<protein>
    <submittedName>
        <fullName evidence="2">Transposase domain-containing protein</fullName>
    </submittedName>
</protein>
<reference evidence="2 3" key="1">
    <citation type="submission" date="2022-11" db="EMBL/GenBank/DDBJ databases">
        <title>Minimal conservation of predation-associated metabolite biosynthetic gene clusters underscores biosynthetic potential of Myxococcota including descriptions for ten novel species: Archangium lansinium sp. nov., Myxococcus landrumus sp. nov., Nannocystis bai.</title>
        <authorList>
            <person name="Ahearne A."/>
            <person name="Stevens C."/>
            <person name="Dowd S."/>
        </authorList>
    </citation>
    <scope>NUCLEOTIDE SEQUENCE [LARGE SCALE GENOMIC DNA]</scope>
    <source>
        <strain evidence="2 3">BB15-2</strain>
    </source>
</reference>
<organism evidence="2 3">
    <name type="scientific">Nannocystis bainbridge</name>
    <dbReference type="NCBI Taxonomy" id="2995303"/>
    <lineage>
        <taxon>Bacteria</taxon>
        <taxon>Pseudomonadati</taxon>
        <taxon>Myxococcota</taxon>
        <taxon>Polyangia</taxon>
        <taxon>Nannocystales</taxon>
        <taxon>Nannocystaceae</taxon>
        <taxon>Nannocystis</taxon>
    </lineage>
</organism>
<evidence type="ECO:0000313" key="2">
    <source>
        <dbReference type="EMBL" id="MDC0716235.1"/>
    </source>
</evidence>
<keyword evidence="3" id="KW-1185">Reference proteome</keyword>